<evidence type="ECO:0000256" key="1">
    <source>
        <dbReference type="ARBA" id="ARBA00004141"/>
    </source>
</evidence>
<dbReference type="SUPFAM" id="SSF81665">
    <property type="entry name" value="Calcium ATPase, transmembrane domain M"/>
    <property type="match status" value="1"/>
</dbReference>
<feature type="transmembrane region" description="Helical" evidence="15">
    <location>
        <begin position="860"/>
        <end position="881"/>
    </location>
</feature>
<evidence type="ECO:0000256" key="11">
    <source>
        <dbReference type="ARBA" id="ARBA00034036"/>
    </source>
</evidence>
<feature type="transmembrane region" description="Helical" evidence="15">
    <location>
        <begin position="834"/>
        <end position="853"/>
    </location>
</feature>
<dbReference type="PRINTS" id="PR00119">
    <property type="entry name" value="CATATPASE"/>
</dbReference>
<evidence type="ECO:0000256" key="10">
    <source>
        <dbReference type="ARBA" id="ARBA00023136"/>
    </source>
</evidence>
<dbReference type="AlphaFoldDB" id="A0ABD6E664"/>
<feature type="transmembrane region" description="Helical" evidence="15">
    <location>
        <begin position="21"/>
        <end position="44"/>
    </location>
</feature>
<dbReference type="Gene3D" id="3.40.1110.10">
    <property type="entry name" value="Calcium-transporting ATPase, cytoplasmic domain N"/>
    <property type="match status" value="2"/>
</dbReference>
<feature type="active site" description="4-aspartylphosphate intermediate" evidence="12">
    <location>
        <position position="136"/>
    </location>
</feature>
<feature type="binding site" evidence="13">
    <location>
        <position position="565"/>
    </location>
    <ligand>
        <name>ATP</name>
        <dbReference type="ChEBI" id="CHEBI:30616"/>
    </ligand>
</feature>
<dbReference type="InterPro" id="IPR036412">
    <property type="entry name" value="HAD-like_sf"/>
</dbReference>
<keyword evidence="4 14" id="KW-0479">Metal-binding</keyword>
<keyword evidence="7 14" id="KW-0460">Magnesium</keyword>
<accession>A0ABD6E664</accession>
<dbReference type="Pfam" id="PF13246">
    <property type="entry name" value="Cation_ATPase"/>
    <property type="match status" value="1"/>
</dbReference>
<feature type="binding site" evidence="13">
    <location>
        <position position="419"/>
    </location>
    <ligand>
        <name>ATP</name>
        <dbReference type="ChEBI" id="CHEBI:30616"/>
    </ligand>
</feature>
<feature type="binding site" evidence="13">
    <location>
        <position position="481"/>
    </location>
    <ligand>
        <name>ATP</name>
        <dbReference type="ChEBI" id="CHEBI:30616"/>
    </ligand>
</feature>
<evidence type="ECO:0000256" key="2">
    <source>
        <dbReference type="ARBA" id="ARBA00008109"/>
    </source>
</evidence>
<dbReference type="Gene3D" id="3.40.50.1000">
    <property type="entry name" value="HAD superfamily/HAD-like"/>
    <property type="match status" value="2"/>
</dbReference>
<feature type="binding site" evidence="14">
    <location>
        <position position="665"/>
    </location>
    <ligand>
        <name>Mg(2+)</name>
        <dbReference type="ChEBI" id="CHEBI:18420"/>
    </ligand>
</feature>
<keyword evidence="8 15" id="KW-1278">Translocase</keyword>
<keyword evidence="18" id="KW-1185">Reference proteome</keyword>
<comment type="subcellular location">
    <subcellularLocation>
        <location evidence="1 15">Membrane</location>
        <topology evidence="1 15">Multi-pass membrane protein</topology>
    </subcellularLocation>
</comment>
<feature type="binding site" evidence="13">
    <location>
        <position position="639"/>
    </location>
    <ligand>
        <name>ATP</name>
        <dbReference type="ChEBI" id="CHEBI:30616"/>
    </ligand>
</feature>
<feature type="transmembrane region" description="Helical" evidence="15">
    <location>
        <begin position="722"/>
        <end position="743"/>
    </location>
</feature>
<reference evidence="17 18" key="1">
    <citation type="submission" date="2024-08" db="EMBL/GenBank/DDBJ databases">
        <title>Gnathostoma spinigerum genome.</title>
        <authorList>
            <person name="Gonzalez-Bertolin B."/>
            <person name="Monzon S."/>
            <person name="Zaballos A."/>
            <person name="Jimenez P."/>
            <person name="Dekumyoy P."/>
            <person name="Varona S."/>
            <person name="Cuesta I."/>
            <person name="Sumanam S."/>
            <person name="Adisakwattana P."/>
            <person name="Gasser R.B."/>
            <person name="Hernandez-Gonzalez A."/>
            <person name="Young N.D."/>
            <person name="Perteguer M.J."/>
        </authorList>
    </citation>
    <scope>NUCLEOTIDE SEQUENCE [LARGE SCALE GENOMIC DNA]</scope>
    <source>
        <strain evidence="17">AL3</strain>
        <tissue evidence="17">Liver</tissue>
    </source>
</reference>
<dbReference type="SUPFAM" id="SSF56784">
    <property type="entry name" value="HAD-like"/>
    <property type="match status" value="1"/>
</dbReference>
<dbReference type="NCBIfam" id="TIGR01494">
    <property type="entry name" value="ATPase_P-type"/>
    <property type="match status" value="1"/>
</dbReference>
<comment type="caution">
    <text evidence="17">The sequence shown here is derived from an EMBL/GenBank/DDBJ whole genome shotgun (WGS) entry which is preliminary data.</text>
</comment>
<evidence type="ECO:0000256" key="5">
    <source>
        <dbReference type="ARBA" id="ARBA00022741"/>
    </source>
</evidence>
<dbReference type="InterPro" id="IPR032630">
    <property type="entry name" value="P_typ_ATPase_c"/>
</dbReference>
<keyword evidence="10 15" id="KW-0472">Membrane</keyword>
<evidence type="ECO:0000256" key="4">
    <source>
        <dbReference type="ARBA" id="ARBA00022723"/>
    </source>
</evidence>
<feature type="binding site" evidence="13">
    <location>
        <position position="137"/>
    </location>
    <ligand>
        <name>ATP</name>
        <dbReference type="ChEBI" id="CHEBI:30616"/>
    </ligand>
</feature>
<sequence>MMNNSGPRYKRSSLEVITNRYIICCIITLIAMCLFDGICSIIWLRSMAYFSSAPFMMVHVYPPLIQGAVNVISSMLNYQILVPLSLYISVELIKLGQAFFISQDMDLYSEEKDRATECRSLNIPEELGQIQYILSDKTGTLTENQMIFRKCSVNGISYGDDMDIKSLKNSCKTEDVVISPSLKQYVVSHWDSDVILSDFFIALTVCNTVVVNNAPRVDSIDEGYAEDGCFISGNSMFYITKEDFEREEKRASEEKSRKQWTQEAIAIKGGEKGCSEAASKYDVKVPEVLLSVSSSSYATQITVQIEDDIERSTVRKISSRNSFGIRTSKLQSRLSSLNNSVSSFGKRFFNGAHRRKMKFQMMRQPEKTMYEAESPDELALVYGAKAYGFFLLRRSVDDITVLDPYSNQRIFKIYNVFPFDSHRKRMSIIVRDEIGIVLYCKGADNEIFNALSPSFCHSAEGGRIIKLSRQHLEEFSSQGLRTLCVAMKRLTPFSYEVWNARHTAIEKDENMKGKDERLRRSIAQMENDLSLIGVTAIEDRLQDGVAETLSDLRRAGIQVWLLTGDKRETALNIARSCNLFPPECTVVNVSDESDVDAIKDLDDDEICLTLCEKGVELLKKPESSLVEAMKRIRSVLCYRMSPATKADVVRVVKKSLKGKVLAIGDGANDVSMIQCADVGIGISGQEGLQAVMASDFAIARFRFLRKLLLVHGHWCYDRLARVLLYFFYKNAAFVFVAFWVQIYNGFSVAPALDELYMMSYSVIFTGVQPIVFGVFEQITNKECLLNDPFLYYVGREGQLYGRFYFWLNMLDALYQSVVIYFFTFLAFWDTNYSYHMFGFFLASSIFVCNNFHLAIETHHWTLGTVMVFMIFFVVHYVFFIIEDLVASPSWEFKDTPALVALRCMETYGYWSTLLFTTVIATFPRFFVHVVVNRIYPSSNRKEDGIQMYQIKIIFRFRLNISQVLEIFGCLYFNFLYNLRRLVQLFRNNCDYVHQRNI</sequence>
<dbReference type="PROSITE" id="PS00154">
    <property type="entry name" value="ATPASE_E1_E2"/>
    <property type="match status" value="1"/>
</dbReference>
<evidence type="ECO:0000256" key="12">
    <source>
        <dbReference type="PIRSR" id="PIRSR606539-1"/>
    </source>
</evidence>
<dbReference type="Proteomes" id="UP001608902">
    <property type="component" value="Unassembled WGS sequence"/>
</dbReference>
<keyword evidence="3 15" id="KW-0812">Transmembrane</keyword>
<dbReference type="InterPro" id="IPR023299">
    <property type="entry name" value="ATPase_P-typ_cyto_dom_N"/>
</dbReference>
<dbReference type="InterPro" id="IPR018303">
    <property type="entry name" value="ATPase_P-typ_P_site"/>
</dbReference>
<feature type="binding site" evidence="13">
    <location>
        <position position="668"/>
    </location>
    <ligand>
        <name>ATP</name>
        <dbReference type="ChEBI" id="CHEBI:30616"/>
    </ligand>
</feature>
<dbReference type="SFLD" id="SFLDS00003">
    <property type="entry name" value="Haloacid_Dehalogenase"/>
    <property type="match status" value="1"/>
</dbReference>
<dbReference type="GO" id="GO:0000287">
    <property type="term" value="F:magnesium ion binding"/>
    <property type="evidence" value="ECO:0007669"/>
    <property type="project" value="UniProtKB-UniRule"/>
</dbReference>
<evidence type="ECO:0000259" key="16">
    <source>
        <dbReference type="Pfam" id="PF16212"/>
    </source>
</evidence>
<feature type="binding site" evidence="13">
    <location>
        <position position="377"/>
    </location>
    <ligand>
        <name>ATP</name>
        <dbReference type="ChEBI" id="CHEBI:30616"/>
    </ligand>
</feature>
<feature type="binding site" evidence="14">
    <location>
        <position position="669"/>
    </location>
    <ligand>
        <name>Mg(2+)</name>
        <dbReference type="ChEBI" id="CHEBI:18420"/>
    </ligand>
</feature>
<feature type="transmembrane region" description="Helical" evidence="15">
    <location>
        <begin position="907"/>
        <end position="931"/>
    </location>
</feature>
<comment type="catalytic activity">
    <reaction evidence="11 15">
        <text>ATP + H2O + phospholipidSide 1 = ADP + phosphate + phospholipidSide 2.</text>
        <dbReference type="EC" id="7.6.2.1"/>
    </reaction>
</comment>
<evidence type="ECO:0000256" key="8">
    <source>
        <dbReference type="ARBA" id="ARBA00022967"/>
    </source>
</evidence>
<feature type="transmembrane region" description="Helical" evidence="15">
    <location>
        <begin position="952"/>
        <end position="976"/>
    </location>
</feature>
<evidence type="ECO:0000256" key="15">
    <source>
        <dbReference type="RuleBase" id="RU362033"/>
    </source>
</evidence>
<dbReference type="SFLD" id="SFLDF00027">
    <property type="entry name" value="p-type_atpase"/>
    <property type="match status" value="1"/>
</dbReference>
<evidence type="ECO:0000256" key="7">
    <source>
        <dbReference type="ARBA" id="ARBA00022842"/>
    </source>
</evidence>
<dbReference type="InterPro" id="IPR006539">
    <property type="entry name" value="P-type_ATPase_IV"/>
</dbReference>
<dbReference type="PANTHER" id="PTHR24092">
    <property type="entry name" value="PROBABLE PHOSPHOLIPID-TRANSPORTING ATPASE"/>
    <property type="match status" value="1"/>
</dbReference>
<dbReference type="PANTHER" id="PTHR24092:SF218">
    <property type="entry name" value="PHOSPHOLIPID-TRANSPORTING ATPASE"/>
    <property type="match status" value="1"/>
</dbReference>
<evidence type="ECO:0000313" key="17">
    <source>
        <dbReference type="EMBL" id="MFH4975051.1"/>
    </source>
</evidence>
<evidence type="ECO:0000256" key="6">
    <source>
        <dbReference type="ARBA" id="ARBA00022840"/>
    </source>
</evidence>
<dbReference type="Pfam" id="PF16212">
    <property type="entry name" value="PhoLip_ATPase_C"/>
    <property type="match status" value="1"/>
</dbReference>
<dbReference type="InterPro" id="IPR001757">
    <property type="entry name" value="P_typ_ATPase"/>
</dbReference>
<dbReference type="EMBL" id="JBGFUD010000689">
    <property type="protein sequence ID" value="MFH4975051.1"/>
    <property type="molecule type" value="Genomic_DNA"/>
</dbReference>
<feature type="binding site" evidence="13">
    <location>
        <position position="669"/>
    </location>
    <ligand>
        <name>ATP</name>
        <dbReference type="ChEBI" id="CHEBI:30616"/>
    </ligand>
</feature>
<feature type="domain" description="P-type ATPase C-terminal" evidence="16">
    <location>
        <begin position="691"/>
        <end position="937"/>
    </location>
</feature>
<dbReference type="Gene3D" id="1.20.1110.10">
    <property type="entry name" value="Calcium-transporting ATPase, transmembrane domain"/>
    <property type="match status" value="1"/>
</dbReference>
<dbReference type="GO" id="GO:0016020">
    <property type="term" value="C:membrane"/>
    <property type="evidence" value="ECO:0007669"/>
    <property type="project" value="UniProtKB-SubCell"/>
</dbReference>
<comment type="cofactor">
    <cofactor evidence="14">
        <name>Mg(2+)</name>
        <dbReference type="ChEBI" id="CHEBI:18420"/>
    </cofactor>
</comment>
<comment type="similarity">
    <text evidence="2 15">Belongs to the cation transport ATPase (P-type) (TC 3.A.3) family. Type IV subfamily.</text>
</comment>
<keyword evidence="5 13" id="KW-0547">Nucleotide-binding</keyword>
<feature type="binding site" evidence="14">
    <location>
        <position position="138"/>
    </location>
    <ligand>
        <name>Mg(2+)</name>
        <dbReference type="ChEBI" id="CHEBI:18420"/>
    </ligand>
</feature>
<dbReference type="InterPro" id="IPR023298">
    <property type="entry name" value="ATPase_P-typ_TM_dom_sf"/>
</dbReference>
<evidence type="ECO:0000256" key="3">
    <source>
        <dbReference type="ARBA" id="ARBA00022692"/>
    </source>
</evidence>
<evidence type="ECO:0000256" key="9">
    <source>
        <dbReference type="ARBA" id="ARBA00022989"/>
    </source>
</evidence>
<organism evidence="17 18">
    <name type="scientific">Gnathostoma spinigerum</name>
    <dbReference type="NCBI Taxonomy" id="75299"/>
    <lineage>
        <taxon>Eukaryota</taxon>
        <taxon>Metazoa</taxon>
        <taxon>Ecdysozoa</taxon>
        <taxon>Nematoda</taxon>
        <taxon>Chromadorea</taxon>
        <taxon>Rhabditida</taxon>
        <taxon>Spirurina</taxon>
        <taxon>Gnathostomatomorpha</taxon>
        <taxon>Gnathostomatoidea</taxon>
        <taxon>Gnathostomatidae</taxon>
        <taxon>Gnathostoma</taxon>
    </lineage>
</organism>
<feature type="binding site" evidence="13">
    <location>
        <position position="564"/>
    </location>
    <ligand>
        <name>ATP</name>
        <dbReference type="ChEBI" id="CHEBI:30616"/>
    </ligand>
</feature>
<dbReference type="EC" id="7.6.2.1" evidence="15"/>
<feature type="binding site" evidence="13">
    <location>
        <position position="441"/>
    </location>
    <ligand>
        <name>ATP</name>
        <dbReference type="ChEBI" id="CHEBI:30616"/>
    </ligand>
</feature>
<dbReference type="NCBIfam" id="TIGR01652">
    <property type="entry name" value="ATPase-Plipid"/>
    <property type="match status" value="1"/>
</dbReference>
<feature type="binding site" evidence="13">
    <location>
        <position position="645"/>
    </location>
    <ligand>
        <name>ATP</name>
        <dbReference type="ChEBI" id="CHEBI:30616"/>
    </ligand>
</feature>
<feature type="binding site" evidence="13">
    <location>
        <position position="138"/>
    </location>
    <ligand>
        <name>ATP</name>
        <dbReference type="ChEBI" id="CHEBI:30616"/>
    </ligand>
</feature>
<feature type="transmembrane region" description="Helical" evidence="15">
    <location>
        <begin position="803"/>
        <end position="828"/>
    </location>
</feature>
<feature type="binding site" evidence="13">
    <location>
        <position position="563"/>
    </location>
    <ligand>
        <name>ATP</name>
        <dbReference type="ChEBI" id="CHEBI:30616"/>
    </ligand>
</feature>
<evidence type="ECO:0000256" key="13">
    <source>
        <dbReference type="PIRSR" id="PIRSR606539-2"/>
    </source>
</evidence>
<dbReference type="InterPro" id="IPR044492">
    <property type="entry name" value="P_typ_ATPase_HD_dom"/>
</dbReference>
<dbReference type="GO" id="GO:0140326">
    <property type="term" value="F:ATPase-coupled intramembrane lipid transporter activity"/>
    <property type="evidence" value="ECO:0007669"/>
    <property type="project" value="UniProtKB-EC"/>
</dbReference>
<gene>
    <name evidence="17" type="ORF">AB6A40_001760</name>
</gene>
<protein>
    <recommendedName>
        <fullName evidence="15">Phospholipid-transporting ATPase</fullName>
        <ecNumber evidence="15">7.6.2.1</ecNumber>
    </recommendedName>
</protein>
<dbReference type="SUPFAM" id="SSF81660">
    <property type="entry name" value="Metal cation-transporting ATPase, ATP-binding domain N"/>
    <property type="match status" value="1"/>
</dbReference>
<proteinExistence type="inferred from homology"/>
<name>A0ABD6E664_9BILA</name>
<keyword evidence="6 13" id="KW-0067">ATP-binding</keyword>
<dbReference type="GO" id="GO:0005524">
    <property type="term" value="F:ATP binding"/>
    <property type="evidence" value="ECO:0007669"/>
    <property type="project" value="UniProtKB-UniRule"/>
</dbReference>
<feature type="binding site" evidence="13">
    <location>
        <position position="136"/>
    </location>
    <ligand>
        <name>ATP</name>
        <dbReference type="ChEBI" id="CHEBI:30616"/>
    </ligand>
</feature>
<keyword evidence="9 15" id="KW-1133">Transmembrane helix</keyword>
<evidence type="ECO:0000313" key="18">
    <source>
        <dbReference type="Proteomes" id="UP001608902"/>
    </source>
</evidence>
<dbReference type="InterPro" id="IPR023214">
    <property type="entry name" value="HAD_sf"/>
</dbReference>
<dbReference type="SFLD" id="SFLDG00002">
    <property type="entry name" value="C1.7:_P-type_atpase_like"/>
    <property type="match status" value="1"/>
</dbReference>
<evidence type="ECO:0000256" key="14">
    <source>
        <dbReference type="PIRSR" id="PIRSR606539-3"/>
    </source>
</evidence>
<feature type="binding site" evidence="14">
    <location>
        <position position="136"/>
    </location>
    <ligand>
        <name>Mg(2+)</name>
        <dbReference type="ChEBI" id="CHEBI:18420"/>
    </ligand>
</feature>